<feature type="coiled-coil region" evidence="1">
    <location>
        <begin position="676"/>
        <end position="880"/>
    </location>
</feature>
<sequence>MQKDYMKLHSNSDFDADQLDEHDDNVFQDVYDTGFDDGYIKANQENLIANQYKKLDKNSYQNGNNSFYTKDELEKLKKQSFQVNQDIDYYQQAQTEISSERQRLLQAIDDLEANQDQFHPEDFQAERQYLINELDRLDSELYHIEQYKNDSIDFVNELNQRLSAEQAKIDSYNSSLDKNIRKDYIQIDQLKNKLVEETTEYNDLLNRSTDEISEIDRQSERLQNLIDERIAKLNNDSYGVSSLDSSTRERLKKEIHDLSEQRKKLQSAKKLHLYNLNLKKESIRRYRSQLEQYLESLKQMRNEHNKKLKGYAQNLDNIKNEVEKAKQNFNDQQLKILQSKANADQYFALRKIELENSYKKAKNAILEANKAHAKNVQEEQALANKNNKTQRLLNKLKEDYDRLKIASLSFESMRKQSLAALNNLQDELKQKHNLLERKKHEQDGIVNEKISELEGYRSDLVDQKLKIEREKENQERRYKTAEASLNKKRQEIDELFLEANTKLNEASLKENDLNNQKREILAKLRNLEHLKSEIDQRRRDLDQRELIDQQTIRKIQLDVESERADLQRMLLIERKKNDERQQELLQYERDIKRQQTDFENTVNWEQKKLSQREKELKDGYEQLQLKQSEVQEKIDELNEEIIRAQKSKQNSLVLEQKLKSDLEHLNLSKNYLDKQQEELNQKSDKMIEDLKVFERDLKRQKEDLSIYEKSLQQKEASLINFQNDVTVQKNEAYHKAQAIHQELELKKAAIENELRKLTAERKAVDADKEENTKLKKFIDEEIRSLANERKELEIYQNNIENFKNNAVDRLNVLESDLVKKRNELEQLKKEQQTHYNELNSNLTNELQELEEQKKKFAHQKQQKFEELLQAKNNLSIKENELVLYAQKVNDRYNELKAIEKSNTAKSEMINAKLEEFKHAEIDYLNYQNKIKQEQIKFDNQVKILESQYNQRNEILLIREEQIKQKKAEQQAQEKQIQKDFKRLQEEKNNFDDQKRNKFNKISNLYLEIKKQRDEVDLAQRQIEDQKEELLIKAREGRLQKQEIEDRLAVLEKSEKRFRQEDELLAKKRIDLIERIGVLKADINKKHEILSLRSVQLTEKAKKQQEKDADLQRKFDLLESEVERFNEEKKSEFQKLKVERDKLAHREKNVSKNMNEINLALAKLDLIRKNNKVDKAKINEKLALLNDQKEKIDRENDLLDAKKTEVITRLRKMENDLEFEKQKVLLDRSNIERISSDQQALARELETKYQTLEREKRSFSQRKENELKEIDDFYQQVQHKERTLNLKIEDLKQLRYLLEKESYNVNVNKKDLKVRIEHYQRLERAIKNEQHKLNNQKNNFFNKVELLNDQLNKKSSKIALLRSKIYNTYKQQQQQKQILLEEKHKNSQLRKSLLKTQEELHQQKAQFSIAKKQEEKKLKNQKDLIQNTLSEVIKQKDQITNIKQEVDLKQTQLNNLEKLIIKQRADLQKELEKNSENTYRLQKAERLLEEKKTKLRLEYDKAKKVLSTAKATDQALKTKQAKVQDQFKKLVLINKKIIEARNNLLKQRNIIQKEINNRNMANFQNPYPNFLNLAPNTQVVPAQTIMPVQTPQLVGVNYPNQPAFDFNNPLMQMQQLINQQQMLMMQKEHQWALEEANKKNSRLAKQLKQLKHHKQALTESTSEHLNYHNLLNADNSYKINSLQNLLSKVAYNTKRRINQLEHNLDPETADLNQLHELNANSQLLDEIRTVLSNTTTNTNAVVPANSYSKELRMLFDEIKADFKKQAVLFNTQKEVFTNQINQLAQAVEQGPIEVRKTLESQDQKYQQMFDNFRDAYEQNISLLRNENNEVQKKLTDLYHEIAAIKTNTEKIKKTTLRPEVRNNTNEGLASFNSVNRDKKDYLDQTLPVHQNLRIDLNQNRDLSHAKKERINQLANEIKTIKELIEKRKQTSL</sequence>
<feature type="coiled-coil region" evidence="1">
    <location>
        <begin position="957"/>
        <end position="1060"/>
    </location>
</feature>
<keyword evidence="1" id="KW-0175">Coiled coil</keyword>
<feature type="coiled-coil region" evidence="1">
    <location>
        <begin position="577"/>
        <end position="647"/>
    </location>
</feature>
<organism evidence="2 3">
    <name type="scientific">Mycoplasmoides gallisepticum S6</name>
    <dbReference type="NCBI Taxonomy" id="1006581"/>
    <lineage>
        <taxon>Bacteria</taxon>
        <taxon>Bacillati</taxon>
        <taxon>Mycoplasmatota</taxon>
        <taxon>Mycoplasmoidales</taxon>
        <taxon>Mycoplasmoidaceae</taxon>
        <taxon>Mycoplasmoides</taxon>
    </lineage>
</organism>
<evidence type="ECO:0000256" key="1">
    <source>
        <dbReference type="SAM" id="Coils"/>
    </source>
</evidence>
<dbReference type="RefSeq" id="WP_023893656.1">
    <property type="nucleotide sequence ID" value="NC_023030.2"/>
</dbReference>
<dbReference type="Proteomes" id="UP000018735">
    <property type="component" value="Chromosome"/>
</dbReference>
<protein>
    <submittedName>
        <fullName evidence="2">Cytadherence high molecular weight protein 2</fullName>
    </submittedName>
</protein>
<accession>A0A0F6CKJ0</accession>
<dbReference type="eggNOG" id="COG1196">
    <property type="taxonomic scope" value="Bacteria"/>
</dbReference>
<feature type="coiled-coil region" evidence="1">
    <location>
        <begin position="1100"/>
        <end position="1145"/>
    </location>
</feature>
<evidence type="ECO:0000313" key="2">
    <source>
        <dbReference type="EMBL" id="AHB99612.1"/>
    </source>
</evidence>
<name>A0A0F6CKJ0_MYCGL</name>
<reference evidence="2 3" key="1">
    <citation type="journal article" date="2011" name="PLoS ONE">
        <title>Core proteome of the minimal cell: comparative proteomics of three mollicute species.</title>
        <authorList>
            <person name="Fisunov G.Y."/>
            <person name="Alexeev D.G."/>
            <person name="Bazaleev N.A."/>
            <person name="Ladygina V.G."/>
            <person name="Galyamina M.A."/>
            <person name="Kondratov I.G."/>
            <person name="Zhukova N.A."/>
            <person name="Serebryakova M.V."/>
            <person name="Demina I.A."/>
            <person name="Govorun V.M."/>
        </authorList>
    </citation>
    <scope>NUCLEOTIDE SEQUENCE [LARGE SCALE GENOMIC DNA]</scope>
    <source>
        <strain evidence="2 3">S6</strain>
    </source>
</reference>
<evidence type="ECO:0000313" key="3">
    <source>
        <dbReference type="Proteomes" id="UP000018735"/>
    </source>
</evidence>
<feature type="coiled-coil region" evidence="1">
    <location>
        <begin position="1812"/>
        <end position="1839"/>
    </location>
</feature>
<feature type="coiled-coil region" evidence="1">
    <location>
        <begin position="155"/>
        <end position="544"/>
    </location>
</feature>
<dbReference type="EMBL" id="CP006916">
    <property type="protein sequence ID" value="AHB99612.1"/>
    <property type="molecule type" value="Genomic_DNA"/>
</dbReference>
<dbReference type="HOGENOM" id="CLU_235185_0_0_14"/>
<feature type="coiled-coil region" evidence="1">
    <location>
        <begin position="1174"/>
        <end position="1504"/>
    </location>
</feature>
<feature type="coiled-coil region" evidence="1">
    <location>
        <begin position="1632"/>
        <end position="1659"/>
    </location>
</feature>
<proteinExistence type="predicted"/>
<dbReference type="KEGG" id="mgz:GCW_01840"/>
<gene>
    <name evidence="2" type="primary">hlp2</name>
    <name evidence="2" type="ORF">GCW_01840</name>
</gene>